<sequence length="281" mass="29456">MRSEGIRITASDAQGWVRYGCGRTDSSSTTVVSDCTDLLAAQVPLLPRVLAALLPAMYDILFPPQAGTGGTGSCATYPAAASTYRLRGSDGGVAAGGTWLVASGLFAALSVVPNGLWRLISCQLPGRTQPETKGRKNPPLMPPSAATDPPPHPQSCTSNRVLNIVFYLNATMRGSLVSVILRGSTDQRRVPTALGGVAASDAWWLRPGGSRVVGDALWVRPLDWNADLMRDLAVRNRAEVCLELRPGVSLPELCLGGVPGTCFASLVSSDSCCPVYSAAMA</sequence>
<evidence type="ECO:0000313" key="3">
    <source>
        <dbReference type="Proteomes" id="UP000236333"/>
    </source>
</evidence>
<gene>
    <name evidence="2" type="ORF">TSOC_009772</name>
</gene>
<dbReference type="EMBL" id="PGGS01000424">
    <property type="protein sequence ID" value="PNH04097.1"/>
    <property type="molecule type" value="Genomic_DNA"/>
</dbReference>
<comment type="caution">
    <text evidence="2">The sequence shown here is derived from an EMBL/GenBank/DDBJ whole genome shotgun (WGS) entry which is preliminary data.</text>
</comment>
<keyword evidence="3" id="KW-1185">Reference proteome</keyword>
<feature type="region of interest" description="Disordered" evidence="1">
    <location>
        <begin position="127"/>
        <end position="154"/>
    </location>
</feature>
<proteinExistence type="predicted"/>
<organism evidence="2 3">
    <name type="scientific">Tetrabaena socialis</name>
    <dbReference type="NCBI Taxonomy" id="47790"/>
    <lineage>
        <taxon>Eukaryota</taxon>
        <taxon>Viridiplantae</taxon>
        <taxon>Chlorophyta</taxon>
        <taxon>core chlorophytes</taxon>
        <taxon>Chlorophyceae</taxon>
        <taxon>CS clade</taxon>
        <taxon>Chlamydomonadales</taxon>
        <taxon>Tetrabaenaceae</taxon>
        <taxon>Tetrabaena</taxon>
    </lineage>
</organism>
<name>A0A2J7ZUZ0_9CHLO</name>
<reference evidence="2 3" key="1">
    <citation type="journal article" date="2017" name="Mol. Biol. Evol.">
        <title>The 4-celled Tetrabaena socialis nuclear genome reveals the essential components for genetic control of cell number at the origin of multicellularity in the volvocine lineage.</title>
        <authorList>
            <person name="Featherston J."/>
            <person name="Arakaki Y."/>
            <person name="Hanschen E.R."/>
            <person name="Ferris P.J."/>
            <person name="Michod R.E."/>
            <person name="Olson B.J.S.C."/>
            <person name="Nozaki H."/>
            <person name="Durand P.M."/>
        </authorList>
    </citation>
    <scope>NUCLEOTIDE SEQUENCE [LARGE SCALE GENOMIC DNA]</scope>
    <source>
        <strain evidence="2 3">NIES-571</strain>
    </source>
</reference>
<accession>A0A2J7ZUZ0</accession>
<protein>
    <submittedName>
        <fullName evidence="2">Uncharacterized protein</fullName>
    </submittedName>
</protein>
<evidence type="ECO:0000256" key="1">
    <source>
        <dbReference type="SAM" id="MobiDB-lite"/>
    </source>
</evidence>
<dbReference type="OrthoDB" id="544989at2759"/>
<dbReference type="AlphaFoldDB" id="A0A2J7ZUZ0"/>
<evidence type="ECO:0000313" key="2">
    <source>
        <dbReference type="EMBL" id="PNH04097.1"/>
    </source>
</evidence>
<dbReference type="Proteomes" id="UP000236333">
    <property type="component" value="Unassembled WGS sequence"/>
</dbReference>